<dbReference type="CDD" id="cd04301">
    <property type="entry name" value="NAT_SF"/>
    <property type="match status" value="1"/>
</dbReference>
<dbReference type="PANTHER" id="PTHR42791:SF14">
    <property type="entry name" value="N-ACETYLTRANSFERASE DOMAIN-CONTAINING PROTEIN"/>
    <property type="match status" value="1"/>
</dbReference>
<dbReference type="EMBL" id="MTYH01000014">
    <property type="protein sequence ID" value="PNP46839.1"/>
    <property type="molecule type" value="Genomic_DNA"/>
</dbReference>
<comment type="caution">
    <text evidence="2">The sequence shown here is derived from an EMBL/GenBank/DDBJ whole genome shotgun (WGS) entry which is preliminary data.</text>
</comment>
<protein>
    <recommendedName>
        <fullName evidence="1">N-acetyltransferase domain-containing protein</fullName>
    </recommendedName>
</protein>
<dbReference type="InterPro" id="IPR000182">
    <property type="entry name" value="GNAT_dom"/>
</dbReference>
<dbReference type="SUPFAM" id="SSF55729">
    <property type="entry name" value="Acyl-CoA N-acyltransferases (Nat)"/>
    <property type="match status" value="1"/>
</dbReference>
<dbReference type="GO" id="GO:0016747">
    <property type="term" value="F:acyltransferase activity, transferring groups other than amino-acyl groups"/>
    <property type="evidence" value="ECO:0007669"/>
    <property type="project" value="InterPro"/>
</dbReference>
<dbReference type="InterPro" id="IPR052523">
    <property type="entry name" value="Trichothecene_AcTrans"/>
</dbReference>
<evidence type="ECO:0000313" key="3">
    <source>
        <dbReference type="Proteomes" id="UP000236546"/>
    </source>
</evidence>
<gene>
    <name evidence="2" type="ORF">TGAMA5MH_01791</name>
</gene>
<dbReference type="AlphaFoldDB" id="A0A2K0TMS6"/>
<reference evidence="2 3" key="1">
    <citation type="submission" date="2017-02" db="EMBL/GenBank/DDBJ databases">
        <title>Genomes of Trichoderma spp. with biocontrol activity.</title>
        <authorList>
            <person name="Gardiner D."/>
            <person name="Kazan K."/>
            <person name="Vos C."/>
            <person name="Harvey P."/>
        </authorList>
    </citation>
    <scope>NUCLEOTIDE SEQUENCE [LARGE SCALE GENOMIC DNA]</scope>
    <source>
        <strain evidence="2 3">A5MH</strain>
    </source>
</reference>
<evidence type="ECO:0000313" key="2">
    <source>
        <dbReference type="EMBL" id="PNP46839.1"/>
    </source>
</evidence>
<feature type="domain" description="N-acetyltransferase" evidence="1">
    <location>
        <begin position="72"/>
        <end position="218"/>
    </location>
</feature>
<dbReference type="Proteomes" id="UP000236546">
    <property type="component" value="Unassembled WGS sequence"/>
</dbReference>
<evidence type="ECO:0000259" key="1">
    <source>
        <dbReference type="PROSITE" id="PS51186"/>
    </source>
</evidence>
<dbReference type="PANTHER" id="PTHR42791">
    <property type="entry name" value="GNAT FAMILY ACETYLTRANSFERASE"/>
    <property type="match status" value="1"/>
</dbReference>
<dbReference type="Gene3D" id="3.40.630.30">
    <property type="match status" value="1"/>
</dbReference>
<dbReference type="OrthoDB" id="410198at2759"/>
<sequence length="224" mass="25933">MSSTPFNFRVENARDEDLPRCMELVLEAFGPFPIMQIMGGPKTPENYKFTAGQHLTGFKEHAAKYPSVWPAVKCVHTDPATGEEKIIGYAEWFVWDRVRSEEEYMQENHILRMEWIQDEEKRQKCLELIQPEVDMRRKVMKGQLFALLGWMCVDPAYRRRGAASACVKWGMERCAELGIPAYLEASEEGMKTYKSLGWEVYSGEGVEELAFPPMIWWPPNAVRN</sequence>
<accession>A0A2K0TMS6</accession>
<dbReference type="Pfam" id="PF00583">
    <property type="entry name" value="Acetyltransf_1"/>
    <property type="match status" value="1"/>
</dbReference>
<name>A0A2K0TMS6_9HYPO</name>
<proteinExistence type="predicted"/>
<dbReference type="InterPro" id="IPR016181">
    <property type="entry name" value="Acyl_CoA_acyltransferase"/>
</dbReference>
<organism evidence="2 3">
    <name type="scientific">Trichoderma gamsii</name>
    <dbReference type="NCBI Taxonomy" id="398673"/>
    <lineage>
        <taxon>Eukaryota</taxon>
        <taxon>Fungi</taxon>
        <taxon>Dikarya</taxon>
        <taxon>Ascomycota</taxon>
        <taxon>Pezizomycotina</taxon>
        <taxon>Sordariomycetes</taxon>
        <taxon>Hypocreomycetidae</taxon>
        <taxon>Hypocreales</taxon>
        <taxon>Hypocreaceae</taxon>
        <taxon>Trichoderma</taxon>
    </lineage>
</organism>
<dbReference type="PROSITE" id="PS51186">
    <property type="entry name" value="GNAT"/>
    <property type="match status" value="1"/>
</dbReference>